<gene>
    <name evidence="18" type="ORF">LYPA_23C014444</name>
</gene>
<dbReference type="InterPro" id="IPR011331">
    <property type="entry name" value="Ribosomal_eL37/eL43"/>
</dbReference>
<evidence type="ECO:0000256" key="13">
    <source>
        <dbReference type="ARBA" id="ARBA00023274"/>
    </source>
</evidence>
<evidence type="ECO:0000256" key="14">
    <source>
        <dbReference type="ARBA" id="ARBA00034092"/>
    </source>
</evidence>
<evidence type="ECO:0000313" key="18">
    <source>
        <dbReference type="EMBL" id="VFV27165.1"/>
    </source>
</evidence>
<evidence type="ECO:0000256" key="1">
    <source>
        <dbReference type="ARBA" id="ARBA00004496"/>
    </source>
</evidence>
<comment type="similarity">
    <text evidence="2">Belongs to the eukaryotic ribosomal protein eL37 family.</text>
</comment>
<keyword evidence="9" id="KW-0862">Zinc</keyword>
<keyword evidence="19" id="KW-1185">Reference proteome</keyword>
<dbReference type="Gene3D" id="2.20.25.30">
    <property type="match status" value="1"/>
</dbReference>
<keyword evidence="6" id="KW-0479">Metal-binding</keyword>
<organism evidence="18 19">
    <name type="scientific">Lynx pardinus</name>
    <name type="common">Iberian lynx</name>
    <name type="synonym">Felis pardina</name>
    <dbReference type="NCBI Taxonomy" id="191816"/>
    <lineage>
        <taxon>Eukaryota</taxon>
        <taxon>Metazoa</taxon>
        <taxon>Chordata</taxon>
        <taxon>Craniata</taxon>
        <taxon>Vertebrata</taxon>
        <taxon>Euteleostomi</taxon>
        <taxon>Mammalia</taxon>
        <taxon>Eutheria</taxon>
        <taxon>Laurasiatheria</taxon>
        <taxon>Carnivora</taxon>
        <taxon>Feliformia</taxon>
        <taxon>Felidae</taxon>
        <taxon>Felinae</taxon>
        <taxon>Lynx</taxon>
    </lineage>
</organism>
<accession>A0A485N1D3</accession>
<reference evidence="18 19" key="1">
    <citation type="submission" date="2019-01" db="EMBL/GenBank/DDBJ databases">
        <authorList>
            <person name="Alioto T."/>
            <person name="Alioto T."/>
        </authorList>
    </citation>
    <scope>NUCLEOTIDE SEQUENCE [LARGE SCALE GENOMIC DNA]</scope>
</reference>
<evidence type="ECO:0000256" key="10">
    <source>
        <dbReference type="ARBA" id="ARBA00022884"/>
    </source>
</evidence>
<evidence type="ECO:0000256" key="17">
    <source>
        <dbReference type="SAM" id="MobiDB-lite"/>
    </source>
</evidence>
<evidence type="ECO:0000256" key="5">
    <source>
        <dbReference type="ARBA" id="ARBA00022553"/>
    </source>
</evidence>
<name>A0A485N1D3_LYNPA</name>
<evidence type="ECO:0000256" key="9">
    <source>
        <dbReference type="ARBA" id="ARBA00022833"/>
    </source>
</evidence>
<evidence type="ECO:0000256" key="4">
    <source>
        <dbReference type="ARBA" id="ARBA00022490"/>
    </source>
</evidence>
<dbReference type="InterPro" id="IPR001569">
    <property type="entry name" value="Ribosomal_eL37"/>
</dbReference>
<evidence type="ECO:0000256" key="2">
    <source>
        <dbReference type="ARBA" id="ARBA00009805"/>
    </source>
</evidence>
<evidence type="ECO:0000256" key="3">
    <source>
        <dbReference type="ARBA" id="ARBA00011133"/>
    </source>
</evidence>
<keyword evidence="12" id="KW-0007">Acetylation</keyword>
<dbReference type="EMBL" id="CAAGRJ010009687">
    <property type="protein sequence ID" value="VFV27165.1"/>
    <property type="molecule type" value="Genomic_DNA"/>
</dbReference>
<proteinExistence type="inferred from homology"/>
<comment type="subcellular location">
    <subcellularLocation>
        <location evidence="1">Cytoplasm</location>
    </subcellularLocation>
</comment>
<evidence type="ECO:0000256" key="7">
    <source>
        <dbReference type="ARBA" id="ARBA00022730"/>
    </source>
</evidence>
<keyword evidence="10" id="KW-0694">RNA-binding</keyword>
<dbReference type="AlphaFoldDB" id="A0A485N1D3"/>
<keyword evidence="5" id="KW-0597">Phosphoprotein</keyword>
<evidence type="ECO:0000256" key="15">
    <source>
        <dbReference type="ARBA" id="ARBA00035225"/>
    </source>
</evidence>
<evidence type="ECO:0000256" key="8">
    <source>
        <dbReference type="ARBA" id="ARBA00022771"/>
    </source>
</evidence>
<keyword evidence="8" id="KW-0863">Zinc-finger</keyword>
<dbReference type="GO" id="GO:0003735">
    <property type="term" value="F:structural constituent of ribosome"/>
    <property type="evidence" value="ECO:0007669"/>
    <property type="project" value="InterPro"/>
</dbReference>
<dbReference type="GO" id="GO:0022625">
    <property type="term" value="C:cytosolic large ribosomal subunit"/>
    <property type="evidence" value="ECO:0007669"/>
    <property type="project" value="TreeGrafter"/>
</dbReference>
<evidence type="ECO:0000256" key="11">
    <source>
        <dbReference type="ARBA" id="ARBA00022980"/>
    </source>
</evidence>
<dbReference type="PANTHER" id="PTHR10768:SF22">
    <property type="entry name" value="LARGE RIBOSOMAL SUBUNIT PROTEIN EL37"/>
    <property type="match status" value="1"/>
</dbReference>
<evidence type="ECO:0000256" key="12">
    <source>
        <dbReference type="ARBA" id="ARBA00022990"/>
    </source>
</evidence>
<feature type="region of interest" description="Disordered" evidence="17">
    <location>
        <begin position="76"/>
        <end position="98"/>
    </location>
</feature>
<keyword evidence="13" id="KW-0687">Ribonucleoprotein</keyword>
<keyword evidence="7" id="KW-0699">rRNA-binding</keyword>
<evidence type="ECO:0000313" key="19">
    <source>
        <dbReference type="Proteomes" id="UP000386466"/>
    </source>
</evidence>
<dbReference type="SUPFAM" id="SSF57829">
    <property type="entry name" value="Zn-binding ribosomal proteins"/>
    <property type="match status" value="1"/>
</dbReference>
<protein>
    <recommendedName>
        <fullName evidence="15">Large ribosomal subunit protein eL37</fullName>
    </recommendedName>
    <alternativeName>
        <fullName evidence="16">60S ribosomal protein L37</fullName>
    </alternativeName>
</protein>
<keyword evidence="4" id="KW-0963">Cytoplasm</keyword>
<dbReference type="Pfam" id="PF01907">
    <property type="entry name" value="Ribosomal_L37e"/>
    <property type="match status" value="1"/>
</dbReference>
<dbReference type="Proteomes" id="UP000386466">
    <property type="component" value="Unassembled WGS sequence"/>
</dbReference>
<dbReference type="InterPro" id="IPR011332">
    <property type="entry name" value="Ribosomal_zn-bd"/>
</dbReference>
<evidence type="ECO:0000256" key="6">
    <source>
        <dbReference type="ARBA" id="ARBA00022723"/>
    </source>
</evidence>
<evidence type="ECO:0000256" key="16">
    <source>
        <dbReference type="ARBA" id="ARBA00035332"/>
    </source>
</evidence>
<sequence length="98" mass="11306">MTKGTSTFGKHRNKTHAFSRRCGLKAYHLQKSTCGKCGYLAKRKRKYNWSAKAKGRNTTGTGQMRHLKITHHRFRPGFHEGTRGQLLQHPVHLKDFSD</sequence>
<dbReference type="GO" id="GO:0019843">
    <property type="term" value="F:rRNA binding"/>
    <property type="evidence" value="ECO:0007669"/>
    <property type="project" value="UniProtKB-KW"/>
</dbReference>
<dbReference type="FunFam" id="2.20.25.30:FF:000001">
    <property type="entry name" value="Ribosomal protein L37"/>
    <property type="match status" value="1"/>
</dbReference>
<keyword evidence="11 18" id="KW-0689">Ribosomal protein</keyword>
<dbReference type="GO" id="GO:0008270">
    <property type="term" value="F:zinc ion binding"/>
    <property type="evidence" value="ECO:0007669"/>
    <property type="project" value="UniProtKB-KW"/>
</dbReference>
<comment type="function">
    <text evidence="14">Component of the large ribosomal subunit. The ribosome is a large ribonucleoprotein complex responsible for the synthesis of proteins in the cell.</text>
</comment>
<dbReference type="PANTHER" id="PTHR10768">
    <property type="entry name" value="60S RIBOSOMAL PROTEIN L37"/>
    <property type="match status" value="1"/>
</dbReference>
<dbReference type="GO" id="GO:0006412">
    <property type="term" value="P:translation"/>
    <property type="evidence" value="ECO:0007669"/>
    <property type="project" value="InterPro"/>
</dbReference>
<comment type="subunit">
    <text evidence="3">Component of the large ribosomal subunit.</text>
</comment>